<organism evidence="3 4">
    <name type="scientific">Thiovibrio frasassiensis</name>
    <dbReference type="NCBI Taxonomy" id="2984131"/>
    <lineage>
        <taxon>Bacteria</taxon>
        <taxon>Pseudomonadati</taxon>
        <taxon>Thermodesulfobacteriota</taxon>
        <taxon>Desulfobulbia</taxon>
        <taxon>Desulfobulbales</taxon>
        <taxon>Thiovibrionaceae</taxon>
        <taxon>Thiovibrio</taxon>
    </lineage>
</organism>
<keyword evidence="4" id="KW-1185">Reference proteome</keyword>
<gene>
    <name evidence="3" type="ORF">OLX77_06375</name>
</gene>
<evidence type="ECO:0000256" key="2">
    <source>
        <dbReference type="SAM" id="SignalP"/>
    </source>
</evidence>
<accession>A0A9X4MGF0</accession>
<comment type="caution">
    <text evidence="3">The sequence shown here is derived from an EMBL/GenBank/DDBJ whole genome shotgun (WGS) entry which is preliminary data.</text>
</comment>
<feature type="transmembrane region" description="Helical" evidence="1">
    <location>
        <begin position="117"/>
        <end position="139"/>
    </location>
</feature>
<reference evidence="3" key="1">
    <citation type="journal article" date="2022" name="bioRxiv">
        <title>Thiovibrio frasassiensisgen. nov., sp. nov., an autotrophic, elemental sulfur disproportionating bacterium isolated from sulfidic karst sediment, and proposal of Thiovibrionaceae fam. nov.</title>
        <authorList>
            <person name="Aronson H."/>
            <person name="Thomas C."/>
            <person name="Bhattacharyya M."/>
            <person name="Eckstein S."/>
            <person name="Jensen S."/>
            <person name="Barco R."/>
            <person name="Macalady J."/>
            <person name="Amend J."/>
        </authorList>
    </citation>
    <scope>NUCLEOTIDE SEQUENCE</scope>
    <source>
        <strain evidence="3">RS19-109</strain>
    </source>
</reference>
<evidence type="ECO:0000256" key="1">
    <source>
        <dbReference type="SAM" id="Phobius"/>
    </source>
</evidence>
<evidence type="ECO:0000313" key="3">
    <source>
        <dbReference type="EMBL" id="MDG4475785.1"/>
    </source>
</evidence>
<dbReference type="AlphaFoldDB" id="A0A9X4MGF0"/>
<sequence>MKRHAFLLGCVFLLCWHTPAWAVQGHGVAEGPVVHLMAHLLLFVALLLLLYVLHTRPPDTGLSWRSLKLSLLFFLLWDVDHLFIHWFAGGMYPDIKDSGASLVGDYFVGSRTLLNLIYYWGRFDHLLCVPALWFFTSALRDFSEVIEKRRHNRAGQVS</sequence>
<evidence type="ECO:0000313" key="4">
    <source>
        <dbReference type="Proteomes" id="UP001154240"/>
    </source>
</evidence>
<keyword evidence="1" id="KW-0812">Transmembrane</keyword>
<protein>
    <submittedName>
        <fullName evidence="3">Uncharacterized protein</fullName>
    </submittedName>
</protein>
<dbReference type="RefSeq" id="WP_307632760.1">
    <property type="nucleotide sequence ID" value="NZ_JAPHEH010000001.1"/>
</dbReference>
<keyword evidence="1" id="KW-0472">Membrane</keyword>
<feature type="transmembrane region" description="Helical" evidence="1">
    <location>
        <begin position="32"/>
        <end position="54"/>
    </location>
</feature>
<keyword evidence="2" id="KW-0732">Signal</keyword>
<dbReference type="EMBL" id="JAPHEH010000001">
    <property type="protein sequence ID" value="MDG4475785.1"/>
    <property type="molecule type" value="Genomic_DNA"/>
</dbReference>
<feature type="signal peptide" evidence="2">
    <location>
        <begin position="1"/>
        <end position="22"/>
    </location>
</feature>
<feature type="chain" id="PRO_5040977546" evidence="2">
    <location>
        <begin position="23"/>
        <end position="158"/>
    </location>
</feature>
<feature type="transmembrane region" description="Helical" evidence="1">
    <location>
        <begin position="66"/>
        <end position="88"/>
    </location>
</feature>
<keyword evidence="1" id="KW-1133">Transmembrane helix</keyword>
<proteinExistence type="predicted"/>
<name>A0A9X4MGF0_9BACT</name>
<dbReference type="Proteomes" id="UP001154240">
    <property type="component" value="Unassembled WGS sequence"/>
</dbReference>
<reference evidence="3" key="2">
    <citation type="submission" date="2022-10" db="EMBL/GenBank/DDBJ databases">
        <authorList>
            <person name="Aronson H.S."/>
        </authorList>
    </citation>
    <scope>NUCLEOTIDE SEQUENCE</scope>
    <source>
        <strain evidence="3">RS19-109</strain>
    </source>
</reference>